<sequence length="291" mass="33171">MVPSFPEAARIPRVLHQAYWPAANLPKELAENVEWVRNSHPHWEHRFYDETAILNFVREHYGQRMVRYFERISPAYPVVKVDLFKYLLMYQAGGVYLDCKSRPTLPLDEVLGPDDRFILSHWRNGETEDFAGFGFHKELSHMPRGEYEQWHIVAAPGHPFLRAVIQRVLRNIDRYNPALNGAGQHGVLRLSGPIPYALAIEPLRARHPHRQISDATEIGLQYSIFGNPFTHRKQLGSHYSDRQDPIVEVGALTKASAPLIHAAKAVKKALRRARQTAKGAQPQKAETAEAA</sequence>
<dbReference type="GO" id="GO:0000009">
    <property type="term" value="F:alpha-1,6-mannosyltransferase activity"/>
    <property type="evidence" value="ECO:0007669"/>
    <property type="project" value="InterPro"/>
</dbReference>
<dbReference type="InterPro" id="IPR029044">
    <property type="entry name" value="Nucleotide-diphossugar_trans"/>
</dbReference>
<accession>A0A328AD03</accession>
<protein>
    <submittedName>
        <fullName evidence="1">Glycosyltransferase</fullName>
    </submittedName>
</protein>
<dbReference type="PANTHER" id="PTHR31834">
    <property type="entry name" value="INITIATION-SPECIFIC ALPHA-1,6-MANNOSYLTRANSFERASE"/>
    <property type="match status" value="1"/>
</dbReference>
<proteinExistence type="predicted"/>
<dbReference type="InterPro" id="IPR039367">
    <property type="entry name" value="Och1-like"/>
</dbReference>
<name>A0A328AD03_9CAUL</name>
<reference evidence="2" key="1">
    <citation type="submission" date="2018-05" db="EMBL/GenBank/DDBJ databases">
        <authorList>
            <person name="Li X."/>
        </authorList>
    </citation>
    <scope>NUCLEOTIDE SEQUENCE [LARGE SCALE GENOMIC DNA]</scope>
    <source>
        <strain evidence="2">YIM 73061</strain>
    </source>
</reference>
<dbReference type="Proteomes" id="UP000249725">
    <property type="component" value="Unassembled WGS sequence"/>
</dbReference>
<dbReference type="SUPFAM" id="SSF53448">
    <property type="entry name" value="Nucleotide-diphospho-sugar transferases"/>
    <property type="match status" value="1"/>
</dbReference>
<organism evidence="1 2">
    <name type="scientific">Phenylobacterium deserti</name>
    <dbReference type="NCBI Taxonomy" id="1914756"/>
    <lineage>
        <taxon>Bacteria</taxon>
        <taxon>Pseudomonadati</taxon>
        <taxon>Pseudomonadota</taxon>
        <taxon>Alphaproteobacteria</taxon>
        <taxon>Caulobacterales</taxon>
        <taxon>Caulobacteraceae</taxon>
        <taxon>Phenylobacterium</taxon>
    </lineage>
</organism>
<evidence type="ECO:0000313" key="1">
    <source>
        <dbReference type="EMBL" id="RAK51274.1"/>
    </source>
</evidence>
<dbReference type="PANTHER" id="PTHR31834:SF1">
    <property type="entry name" value="INITIATION-SPECIFIC ALPHA-1,6-MANNOSYLTRANSFERASE"/>
    <property type="match status" value="1"/>
</dbReference>
<comment type="caution">
    <text evidence="1">The sequence shown here is derived from an EMBL/GenBank/DDBJ whole genome shotgun (WGS) entry which is preliminary data.</text>
</comment>
<dbReference type="GO" id="GO:0006487">
    <property type="term" value="P:protein N-linked glycosylation"/>
    <property type="evidence" value="ECO:0007669"/>
    <property type="project" value="TreeGrafter"/>
</dbReference>
<keyword evidence="2" id="KW-1185">Reference proteome</keyword>
<dbReference type="AlphaFoldDB" id="A0A328AD03"/>
<dbReference type="OrthoDB" id="277808at2"/>
<dbReference type="Gene3D" id="3.90.550.20">
    <property type="match status" value="1"/>
</dbReference>
<dbReference type="EMBL" id="QFYR01000004">
    <property type="protein sequence ID" value="RAK51274.1"/>
    <property type="molecule type" value="Genomic_DNA"/>
</dbReference>
<evidence type="ECO:0000313" key="2">
    <source>
        <dbReference type="Proteomes" id="UP000249725"/>
    </source>
</evidence>
<dbReference type="InterPro" id="IPR007577">
    <property type="entry name" value="GlycoTrfase_DXD_sugar-bd_CS"/>
</dbReference>
<dbReference type="RefSeq" id="WP_111515809.1">
    <property type="nucleotide sequence ID" value="NZ_QFYR01000004.1"/>
</dbReference>
<gene>
    <name evidence="1" type="ORF">DJ018_15105</name>
</gene>
<keyword evidence="1" id="KW-0808">Transferase</keyword>
<dbReference type="Pfam" id="PF04488">
    <property type="entry name" value="Gly_transf_sug"/>
    <property type="match status" value="1"/>
</dbReference>